<dbReference type="Gene3D" id="3.40.50.2300">
    <property type="match status" value="2"/>
</dbReference>
<evidence type="ECO:0000259" key="5">
    <source>
        <dbReference type="Pfam" id="PF13458"/>
    </source>
</evidence>
<gene>
    <name evidence="6" type="ORF">JZM60_10240</name>
</gene>
<dbReference type="CDD" id="cd19983">
    <property type="entry name" value="PBP1_ABC_HAAT-like"/>
    <property type="match status" value="1"/>
</dbReference>
<keyword evidence="7" id="KW-1185">Reference proteome</keyword>
<dbReference type="PROSITE" id="PS51257">
    <property type="entry name" value="PROKAR_LIPOPROTEIN"/>
    <property type="match status" value="1"/>
</dbReference>
<sequence length="377" mass="40394">MRIVAPVLLGGLVVCAVAMVSALSGCRRDDALKIGYLGTLSGRHSDLGVAGRDGAVFAVEEINRSGGINGRPVELVVRDDQGEAEAARKAVREFVDAKVAAIVGPMTSSMAMATVPLVNESPVVMVSPTVSSNDLTGKDDNFLRVFPPSGSTARHLAAHVRQGLGLRRVAVIYDLSNRAHTEGWYHVFRRHFETLGGEVTASATFDAGVPTDFLALTDRLLATRPQGVFILAGAVDTAMICQQIRKSNPRVALLASEWSSTPELIVHGGAAVEGVTYYQNVDRTDTSPTFTAFRRAYRTRFGADPDFGAVYAYQSVQVISRGLASDPPPGGLKKAILAIGAFRGVQGDFTIDRFGDAERKPFLMTVRQGTFQRVEAQ</sequence>
<evidence type="ECO:0000256" key="4">
    <source>
        <dbReference type="ARBA" id="ARBA00022970"/>
    </source>
</evidence>
<name>A0ABX7Q7E5_9BACT</name>
<evidence type="ECO:0000313" key="7">
    <source>
        <dbReference type="Proteomes" id="UP000663651"/>
    </source>
</evidence>
<dbReference type="PRINTS" id="PR00337">
    <property type="entry name" value="LEUILEVALBP"/>
</dbReference>
<dbReference type="PANTHER" id="PTHR30483">
    <property type="entry name" value="LEUCINE-SPECIFIC-BINDING PROTEIN"/>
    <property type="match status" value="1"/>
</dbReference>
<evidence type="ECO:0000256" key="2">
    <source>
        <dbReference type="ARBA" id="ARBA00022448"/>
    </source>
</evidence>
<evidence type="ECO:0000313" key="6">
    <source>
        <dbReference type="EMBL" id="QSV47394.1"/>
    </source>
</evidence>
<dbReference type="PANTHER" id="PTHR30483:SF6">
    <property type="entry name" value="PERIPLASMIC BINDING PROTEIN OF ABC TRANSPORTER FOR NATURAL AMINO ACIDS"/>
    <property type="match status" value="1"/>
</dbReference>
<dbReference type="Pfam" id="PF13458">
    <property type="entry name" value="Peripla_BP_6"/>
    <property type="match status" value="1"/>
</dbReference>
<reference evidence="6 7" key="1">
    <citation type="submission" date="2021-03" db="EMBL/GenBank/DDBJ databases">
        <title>Geobacter metallireducens gen. nov. sp. nov., a microorganism capable of coupling the complete oxidation of organic compounds to the reduction of iron and other metals.</title>
        <authorList>
            <person name="Li Y."/>
        </authorList>
    </citation>
    <scope>NUCLEOTIDE SEQUENCE [LARGE SCALE GENOMIC DNA]</scope>
    <source>
        <strain evidence="6 7">Jerry-YX</strain>
    </source>
</reference>
<keyword evidence="4" id="KW-0029">Amino-acid transport</keyword>
<feature type="domain" description="Leucine-binding protein" evidence="5">
    <location>
        <begin position="32"/>
        <end position="368"/>
    </location>
</feature>
<protein>
    <submittedName>
        <fullName evidence="6">ABC transporter substrate-binding protein</fullName>
    </submittedName>
</protein>
<evidence type="ECO:0000256" key="3">
    <source>
        <dbReference type="ARBA" id="ARBA00022729"/>
    </source>
</evidence>
<dbReference type="SUPFAM" id="SSF53822">
    <property type="entry name" value="Periplasmic binding protein-like I"/>
    <property type="match status" value="1"/>
</dbReference>
<dbReference type="EMBL" id="CP071382">
    <property type="protein sequence ID" value="QSV47394.1"/>
    <property type="molecule type" value="Genomic_DNA"/>
</dbReference>
<accession>A0ABX7Q7E5</accession>
<dbReference type="Proteomes" id="UP000663651">
    <property type="component" value="Chromosome"/>
</dbReference>
<dbReference type="InterPro" id="IPR051010">
    <property type="entry name" value="BCAA_transport"/>
</dbReference>
<proteinExistence type="inferred from homology"/>
<organism evidence="6 7">
    <name type="scientific">Geobacter benzoatilyticus</name>
    <dbReference type="NCBI Taxonomy" id="2815309"/>
    <lineage>
        <taxon>Bacteria</taxon>
        <taxon>Pseudomonadati</taxon>
        <taxon>Thermodesulfobacteriota</taxon>
        <taxon>Desulfuromonadia</taxon>
        <taxon>Geobacterales</taxon>
        <taxon>Geobacteraceae</taxon>
        <taxon>Geobacter</taxon>
    </lineage>
</organism>
<comment type="similarity">
    <text evidence="1">Belongs to the leucine-binding protein family.</text>
</comment>
<evidence type="ECO:0000256" key="1">
    <source>
        <dbReference type="ARBA" id="ARBA00010062"/>
    </source>
</evidence>
<keyword evidence="2" id="KW-0813">Transport</keyword>
<dbReference type="InterPro" id="IPR000709">
    <property type="entry name" value="Leu_Ile_Val-bd"/>
</dbReference>
<dbReference type="InterPro" id="IPR028081">
    <property type="entry name" value="Leu-bd"/>
</dbReference>
<keyword evidence="3" id="KW-0732">Signal</keyword>
<dbReference type="InterPro" id="IPR028082">
    <property type="entry name" value="Peripla_BP_I"/>
</dbReference>